<dbReference type="EMBL" id="BSXW01000244">
    <property type="protein sequence ID" value="GMF16180.1"/>
    <property type="molecule type" value="Genomic_DNA"/>
</dbReference>
<evidence type="ECO:0000313" key="3">
    <source>
        <dbReference type="Proteomes" id="UP001165083"/>
    </source>
</evidence>
<sequence>MNSFTLRPPNDRFLSDNIIGGVLQRRMSASHVLVDDSGEKQYQSWCQAHRQPRTFVRTYAYNEPRTSSTNTIIPERDAIAVLGLLSLVGGKRKRESPASFSTSKSQYVASKGGRQHYPEASVPQPETDTEGRSSTLNQTSTHLDFLRANMTADVVFNTTQGSEAMLRSWKCISLWFQAVELELEGMDRGAAGSLVAVTRTSVTFTERTLRNVFPHLRSSSSEACTKLGNKLLGQRIVMRGLTRFEWDRTGRRFTSVTAHSDLLTPMLHLLGNVGDVSLAFERSIISPDFQWRSMS</sequence>
<comment type="caution">
    <text evidence="2">The sequence shown here is derived from an EMBL/GenBank/DDBJ whole genome shotgun (WGS) entry which is preliminary data.</text>
</comment>
<evidence type="ECO:0000313" key="2">
    <source>
        <dbReference type="EMBL" id="GMF16180.1"/>
    </source>
</evidence>
<name>A0A9W6WU08_9STRA</name>
<dbReference type="OrthoDB" id="104282at2759"/>
<feature type="region of interest" description="Disordered" evidence="1">
    <location>
        <begin position="94"/>
        <end position="136"/>
    </location>
</feature>
<dbReference type="Proteomes" id="UP001165083">
    <property type="component" value="Unassembled WGS sequence"/>
</dbReference>
<keyword evidence="3" id="KW-1185">Reference proteome</keyword>
<evidence type="ECO:0000256" key="1">
    <source>
        <dbReference type="SAM" id="MobiDB-lite"/>
    </source>
</evidence>
<accession>A0A9W6WU08</accession>
<protein>
    <submittedName>
        <fullName evidence="2">Unnamed protein product</fullName>
    </submittedName>
</protein>
<proteinExistence type="predicted"/>
<gene>
    <name evidence="2" type="ORF">Plil01_000571600</name>
</gene>
<dbReference type="AlphaFoldDB" id="A0A9W6WU08"/>
<feature type="compositionally biased region" description="Polar residues" evidence="1">
    <location>
        <begin position="98"/>
        <end position="108"/>
    </location>
</feature>
<reference evidence="2" key="1">
    <citation type="submission" date="2023-04" db="EMBL/GenBank/DDBJ databases">
        <title>Phytophthora lilii NBRC 32176.</title>
        <authorList>
            <person name="Ichikawa N."/>
            <person name="Sato H."/>
            <person name="Tonouchi N."/>
        </authorList>
    </citation>
    <scope>NUCLEOTIDE SEQUENCE</scope>
    <source>
        <strain evidence="2">NBRC 32176</strain>
    </source>
</reference>
<organism evidence="2 3">
    <name type="scientific">Phytophthora lilii</name>
    <dbReference type="NCBI Taxonomy" id="2077276"/>
    <lineage>
        <taxon>Eukaryota</taxon>
        <taxon>Sar</taxon>
        <taxon>Stramenopiles</taxon>
        <taxon>Oomycota</taxon>
        <taxon>Peronosporomycetes</taxon>
        <taxon>Peronosporales</taxon>
        <taxon>Peronosporaceae</taxon>
        <taxon>Phytophthora</taxon>
    </lineage>
</organism>